<feature type="domain" description="ABC transporter" evidence="5">
    <location>
        <begin position="91"/>
        <end position="136"/>
    </location>
</feature>
<reference evidence="6" key="1">
    <citation type="journal article" date="2014" name="Int. J. Syst. Evol. Microbiol.">
        <title>Complete genome of a new Firmicutes species belonging to the dominant human colonic microbiota ('Ruminococcus bicirculans') reveals two chromosomes and a selective capacity to utilize plant glucans.</title>
        <authorList>
            <consortium name="NISC Comparative Sequencing Program"/>
            <person name="Wegmann U."/>
            <person name="Louis P."/>
            <person name="Goesmann A."/>
            <person name="Henrissat B."/>
            <person name="Duncan S.H."/>
            <person name="Flint H.J."/>
        </authorList>
    </citation>
    <scope>NUCLEOTIDE SEQUENCE</scope>
    <source>
        <strain evidence="6">NBRC 110608</strain>
    </source>
</reference>
<accession>A0ABM8HDU2</accession>
<evidence type="ECO:0000256" key="2">
    <source>
        <dbReference type="ARBA" id="ARBA00022692"/>
    </source>
</evidence>
<dbReference type="InterPro" id="IPR039421">
    <property type="entry name" value="Type_1_exporter"/>
</dbReference>
<evidence type="ECO:0000313" key="6">
    <source>
        <dbReference type="EMBL" id="BDZ59149.1"/>
    </source>
</evidence>
<dbReference type="InterPro" id="IPR036640">
    <property type="entry name" value="ABC1_TM_sf"/>
</dbReference>
<organism evidence="6">
    <name type="scientific">Barrientosiimonas endolithica</name>
    <dbReference type="NCBI Taxonomy" id="1535208"/>
    <lineage>
        <taxon>Bacteria</taxon>
        <taxon>Bacillati</taxon>
        <taxon>Actinomycetota</taxon>
        <taxon>Actinomycetes</taxon>
        <taxon>Micrococcales</taxon>
        <taxon>Dermacoccaceae</taxon>
        <taxon>Barrientosiimonas</taxon>
    </lineage>
</organism>
<dbReference type="PANTHER" id="PTHR24221">
    <property type="entry name" value="ATP-BINDING CASSETTE SUB-FAMILY B"/>
    <property type="match status" value="1"/>
</dbReference>
<keyword evidence="4" id="KW-0472">Membrane</keyword>
<keyword evidence="3" id="KW-1133">Transmembrane helix</keyword>
<dbReference type="Gene3D" id="3.40.50.300">
    <property type="entry name" value="P-loop containing nucleotide triphosphate hydrolases"/>
    <property type="match status" value="1"/>
</dbReference>
<dbReference type="PANTHER" id="PTHR24221:SF654">
    <property type="entry name" value="ATP-BINDING CASSETTE SUB-FAMILY B MEMBER 6"/>
    <property type="match status" value="1"/>
</dbReference>
<name>A0ABM8HDU2_9MICO</name>
<proteinExistence type="predicted"/>
<evidence type="ECO:0000256" key="3">
    <source>
        <dbReference type="ARBA" id="ARBA00022989"/>
    </source>
</evidence>
<evidence type="ECO:0000259" key="5">
    <source>
        <dbReference type="Pfam" id="PF00005"/>
    </source>
</evidence>
<gene>
    <name evidence="6" type="ORF">GCM10025872_28060</name>
</gene>
<evidence type="ECO:0000256" key="4">
    <source>
        <dbReference type="ARBA" id="ARBA00023136"/>
    </source>
</evidence>
<dbReference type="EMBL" id="AP027735">
    <property type="protein sequence ID" value="BDZ59149.1"/>
    <property type="molecule type" value="Genomic_DNA"/>
</dbReference>
<dbReference type="InterPro" id="IPR027417">
    <property type="entry name" value="P-loop_NTPase"/>
</dbReference>
<keyword evidence="2" id="KW-0812">Transmembrane</keyword>
<dbReference type="SUPFAM" id="SSF90123">
    <property type="entry name" value="ABC transporter transmembrane region"/>
    <property type="match status" value="1"/>
</dbReference>
<dbReference type="InterPro" id="IPR003439">
    <property type="entry name" value="ABC_transporter-like_ATP-bd"/>
</dbReference>
<reference evidence="6" key="2">
    <citation type="submission" date="2023-02" db="EMBL/GenBank/DDBJ databases">
        <authorList>
            <person name="Sun Q."/>
            <person name="Mori K."/>
        </authorList>
    </citation>
    <scope>NUCLEOTIDE SEQUENCE</scope>
    <source>
        <strain evidence="6">NBRC 110608</strain>
    </source>
</reference>
<comment type="subcellular location">
    <subcellularLocation>
        <location evidence="1">Cell membrane</location>
        <topology evidence="1">Multi-pass membrane protein</topology>
    </subcellularLocation>
</comment>
<protein>
    <recommendedName>
        <fullName evidence="5">ABC transporter domain-containing protein</fullName>
    </recommendedName>
</protein>
<dbReference type="SUPFAM" id="SSF52540">
    <property type="entry name" value="P-loop containing nucleoside triphosphate hydrolases"/>
    <property type="match status" value="1"/>
</dbReference>
<evidence type="ECO:0000256" key="1">
    <source>
        <dbReference type="ARBA" id="ARBA00004651"/>
    </source>
</evidence>
<sequence>MLAVGAIAYARGWVSIGQITTAILYTGMIWGPFDMLVATVDRVQVGIASTARLLGISTVPRDRDEGQERPDGVALSGRDLRYAYREGHDVLHGIDLELRTGERLAIVGPSGSGKSTLGRLLAGIHGPRTGSVQVGESSSPGCRCRCCAARSPWSPRSTTSSSARSATT</sequence>
<dbReference type="Pfam" id="PF00005">
    <property type="entry name" value="ABC_tran"/>
    <property type="match status" value="1"/>
</dbReference>